<dbReference type="Proteomes" id="UP000544122">
    <property type="component" value="Unassembled WGS sequence"/>
</dbReference>
<dbReference type="GO" id="GO:0005524">
    <property type="term" value="F:ATP binding"/>
    <property type="evidence" value="ECO:0007669"/>
    <property type="project" value="UniProtKB-KW"/>
</dbReference>
<gene>
    <name evidence="5" type="ORF">HCN58_18175</name>
</gene>
<keyword evidence="1" id="KW-0479">Metal-binding</keyword>
<feature type="region of interest" description="Disordered" evidence="4">
    <location>
        <begin position="50"/>
        <end position="73"/>
    </location>
</feature>
<dbReference type="Pfam" id="PF00142">
    <property type="entry name" value="Fer4_NifH"/>
    <property type="match status" value="1"/>
</dbReference>
<evidence type="ECO:0000313" key="6">
    <source>
        <dbReference type="Proteomes" id="UP000544122"/>
    </source>
</evidence>
<reference evidence="5 6" key="1">
    <citation type="submission" date="2020-03" db="EMBL/GenBank/DDBJ databases">
        <title>Bradyrhizobium diversity isolated from nodules of Indigofera sp.</title>
        <authorList>
            <person name="Klepa M."/>
            <person name="Helene L."/>
            <person name="Hungria M."/>
        </authorList>
    </citation>
    <scope>NUCLEOTIDE SEQUENCE [LARGE SCALE GENOMIC DNA]</scope>
    <source>
        <strain evidence="5 6">WSM 1791</strain>
    </source>
</reference>
<name>A0A7Y4GTB4_9BRAD</name>
<protein>
    <submittedName>
        <fullName evidence="5">Uncharacterized protein</fullName>
    </submittedName>
</protein>
<dbReference type="InterPro" id="IPR000392">
    <property type="entry name" value="NifH/frxC"/>
</dbReference>
<evidence type="ECO:0000256" key="3">
    <source>
        <dbReference type="ARBA" id="ARBA00022840"/>
    </source>
</evidence>
<dbReference type="GO" id="GO:0016491">
    <property type="term" value="F:oxidoreductase activity"/>
    <property type="evidence" value="ECO:0007669"/>
    <property type="project" value="InterPro"/>
</dbReference>
<sequence length="101" mass="11167">MSSVRLIISYGNHGIDKSSSPQNRLVALAEMGHKMLLVRGGQGGFHLVDPTREAQDTNPSFADKSRQSRRSRNHDVMQINQNIWCVESGGTEKCVITLITS</sequence>
<evidence type="ECO:0000256" key="1">
    <source>
        <dbReference type="ARBA" id="ARBA00022723"/>
    </source>
</evidence>
<keyword evidence="2" id="KW-0547">Nucleotide-binding</keyword>
<comment type="caution">
    <text evidence="5">The sequence shown here is derived from an EMBL/GenBank/DDBJ whole genome shotgun (WGS) entry which is preliminary data.</text>
</comment>
<dbReference type="GO" id="GO:0046872">
    <property type="term" value="F:metal ion binding"/>
    <property type="evidence" value="ECO:0007669"/>
    <property type="project" value="UniProtKB-KW"/>
</dbReference>
<organism evidence="5 6">
    <name type="scientific">Bradyrhizobium australiense</name>
    <dbReference type="NCBI Taxonomy" id="2721161"/>
    <lineage>
        <taxon>Bacteria</taxon>
        <taxon>Pseudomonadati</taxon>
        <taxon>Pseudomonadota</taxon>
        <taxon>Alphaproteobacteria</taxon>
        <taxon>Hyphomicrobiales</taxon>
        <taxon>Nitrobacteraceae</taxon>
        <taxon>Bradyrhizobium</taxon>
    </lineage>
</organism>
<proteinExistence type="predicted"/>
<evidence type="ECO:0000256" key="4">
    <source>
        <dbReference type="SAM" id="MobiDB-lite"/>
    </source>
</evidence>
<accession>A0A7Y4GTB4</accession>
<keyword evidence="6" id="KW-1185">Reference proteome</keyword>
<keyword evidence="3" id="KW-0067">ATP-binding</keyword>
<dbReference type="AlphaFoldDB" id="A0A7Y4GTB4"/>
<evidence type="ECO:0000313" key="5">
    <source>
        <dbReference type="EMBL" id="NOJ41501.1"/>
    </source>
</evidence>
<evidence type="ECO:0000256" key="2">
    <source>
        <dbReference type="ARBA" id="ARBA00022741"/>
    </source>
</evidence>
<dbReference type="EMBL" id="JAAVLX010000005">
    <property type="protein sequence ID" value="NOJ41501.1"/>
    <property type="molecule type" value="Genomic_DNA"/>
</dbReference>